<dbReference type="RefSeq" id="WP_377471330.1">
    <property type="nucleotide sequence ID" value="NZ_JBHLWN010000067.1"/>
</dbReference>
<keyword evidence="3" id="KW-0378">Hydrolase</keyword>
<dbReference type="EMBL" id="JBHLWN010000067">
    <property type="protein sequence ID" value="MFC0213997.1"/>
    <property type="molecule type" value="Genomic_DNA"/>
</dbReference>
<dbReference type="InterPro" id="IPR036582">
    <property type="entry name" value="Mao_N_sf"/>
</dbReference>
<proteinExistence type="inferred from homology"/>
<feature type="domain" description="NlpC/P60" evidence="6">
    <location>
        <begin position="177"/>
        <end position="297"/>
    </location>
</feature>
<evidence type="ECO:0000256" key="2">
    <source>
        <dbReference type="ARBA" id="ARBA00022670"/>
    </source>
</evidence>
<reference evidence="7 8" key="1">
    <citation type="submission" date="2024-09" db="EMBL/GenBank/DDBJ databases">
        <authorList>
            <person name="Sun Q."/>
            <person name="Mori K."/>
        </authorList>
    </citation>
    <scope>NUCLEOTIDE SEQUENCE [LARGE SCALE GENOMIC DNA]</scope>
    <source>
        <strain evidence="7 8">CCM 7759</strain>
    </source>
</reference>
<sequence length="297" mass="31331">MKLAKWKTLMLACAVWAGAAAAGAPSAHADASVFGTEAKVQINDSLIAFQEAGPLLTDDGDLLVPVRPIADQLNLLVDWNPAGGEVELTLHAIDRSIRLVTGSADAAINGKPVTMASPALFYEGHVYVPVRFITETLGYMLSWDSRNGIAIICKDGKDHAPAWIAPVPAAAPPAPAADRIGGLIETAKSLTGIRYAWGGTTTAGFDCSGFVNYVYSQYGINLPRTSREMLASSGTPAASSDLRQGDLVFFTIGRISHVGIYLGNDAFISATSTHGIHIDSLTSSYWGPKFVGAKRVI</sequence>
<dbReference type="Gene3D" id="3.90.1720.10">
    <property type="entry name" value="endopeptidase domain like (from Nostoc punctiforme)"/>
    <property type="match status" value="1"/>
</dbReference>
<accession>A0ABV6DMZ5</accession>
<dbReference type="Pfam" id="PF07833">
    <property type="entry name" value="Cu_amine_oxidN1"/>
    <property type="match status" value="1"/>
</dbReference>
<dbReference type="InterPro" id="IPR000064">
    <property type="entry name" value="NLP_P60_dom"/>
</dbReference>
<dbReference type="Gene3D" id="3.30.457.10">
    <property type="entry name" value="Copper amine oxidase-like, N-terminal domain"/>
    <property type="match status" value="1"/>
</dbReference>
<dbReference type="InterPro" id="IPR051202">
    <property type="entry name" value="Peptidase_C40"/>
</dbReference>
<dbReference type="Proteomes" id="UP001589776">
    <property type="component" value="Unassembled WGS sequence"/>
</dbReference>
<keyword evidence="4" id="KW-0788">Thiol protease</keyword>
<organism evidence="7 8">
    <name type="scientific">Paenibacillus chartarius</name>
    <dbReference type="NCBI Taxonomy" id="747481"/>
    <lineage>
        <taxon>Bacteria</taxon>
        <taxon>Bacillati</taxon>
        <taxon>Bacillota</taxon>
        <taxon>Bacilli</taxon>
        <taxon>Bacillales</taxon>
        <taxon>Paenibacillaceae</taxon>
        <taxon>Paenibacillus</taxon>
    </lineage>
</organism>
<evidence type="ECO:0000256" key="5">
    <source>
        <dbReference type="SAM" id="SignalP"/>
    </source>
</evidence>
<evidence type="ECO:0000256" key="3">
    <source>
        <dbReference type="ARBA" id="ARBA00022801"/>
    </source>
</evidence>
<comment type="similarity">
    <text evidence="1">Belongs to the peptidase C40 family.</text>
</comment>
<evidence type="ECO:0000256" key="1">
    <source>
        <dbReference type="ARBA" id="ARBA00007074"/>
    </source>
</evidence>
<dbReference type="PANTHER" id="PTHR47053:SF1">
    <property type="entry name" value="MUREIN DD-ENDOPEPTIDASE MEPH-RELATED"/>
    <property type="match status" value="1"/>
</dbReference>
<dbReference type="PANTHER" id="PTHR47053">
    <property type="entry name" value="MUREIN DD-ENDOPEPTIDASE MEPH-RELATED"/>
    <property type="match status" value="1"/>
</dbReference>
<gene>
    <name evidence="7" type="ORF">ACFFK0_16325</name>
</gene>
<evidence type="ECO:0000313" key="8">
    <source>
        <dbReference type="Proteomes" id="UP001589776"/>
    </source>
</evidence>
<keyword evidence="2" id="KW-0645">Protease</keyword>
<dbReference type="InterPro" id="IPR012854">
    <property type="entry name" value="Cu_amine_oxidase-like_N"/>
</dbReference>
<dbReference type="Pfam" id="PF00877">
    <property type="entry name" value="NLPC_P60"/>
    <property type="match status" value="1"/>
</dbReference>
<evidence type="ECO:0000313" key="7">
    <source>
        <dbReference type="EMBL" id="MFC0213997.1"/>
    </source>
</evidence>
<evidence type="ECO:0000259" key="6">
    <source>
        <dbReference type="PROSITE" id="PS51935"/>
    </source>
</evidence>
<dbReference type="PROSITE" id="PS51935">
    <property type="entry name" value="NLPC_P60"/>
    <property type="match status" value="1"/>
</dbReference>
<dbReference type="SUPFAM" id="SSF55383">
    <property type="entry name" value="Copper amine oxidase, domain N"/>
    <property type="match status" value="1"/>
</dbReference>
<dbReference type="SUPFAM" id="SSF54001">
    <property type="entry name" value="Cysteine proteinases"/>
    <property type="match status" value="1"/>
</dbReference>
<evidence type="ECO:0000256" key="4">
    <source>
        <dbReference type="ARBA" id="ARBA00022807"/>
    </source>
</evidence>
<protein>
    <submittedName>
        <fullName evidence="7">NlpC/P60 family protein</fullName>
    </submittedName>
</protein>
<comment type="caution">
    <text evidence="7">The sequence shown here is derived from an EMBL/GenBank/DDBJ whole genome shotgun (WGS) entry which is preliminary data.</text>
</comment>
<keyword evidence="8" id="KW-1185">Reference proteome</keyword>
<name>A0ABV6DMZ5_9BACL</name>
<keyword evidence="5" id="KW-0732">Signal</keyword>
<feature type="chain" id="PRO_5046123007" evidence="5">
    <location>
        <begin position="30"/>
        <end position="297"/>
    </location>
</feature>
<feature type="signal peptide" evidence="5">
    <location>
        <begin position="1"/>
        <end position="29"/>
    </location>
</feature>
<dbReference type="InterPro" id="IPR038765">
    <property type="entry name" value="Papain-like_cys_pep_sf"/>
</dbReference>